<name>A0ABM0JNC4_APLCA</name>
<dbReference type="RefSeq" id="XP_005097725.1">
    <property type="nucleotide sequence ID" value="XM_005097668.3"/>
</dbReference>
<evidence type="ECO:0000313" key="2">
    <source>
        <dbReference type="Proteomes" id="UP000694888"/>
    </source>
</evidence>
<dbReference type="Pfam" id="PF12640">
    <property type="entry name" value="UPF0489"/>
    <property type="match status" value="1"/>
</dbReference>
<evidence type="ECO:0000313" key="3">
    <source>
        <dbReference type="RefSeq" id="XP_005097725.1"/>
    </source>
</evidence>
<dbReference type="PANTHER" id="PTHR13225:SF3">
    <property type="entry name" value="UPF0489 PROTEIN C5ORF22"/>
    <property type="match status" value="1"/>
</dbReference>
<dbReference type="InterPro" id="IPR024131">
    <property type="entry name" value="UPF0489"/>
</dbReference>
<dbReference type="PANTHER" id="PTHR13225">
    <property type="entry name" value="MISEXPRESSION SUPPRESSOR OF RAS 6"/>
    <property type="match status" value="1"/>
</dbReference>
<organism evidence="2 3">
    <name type="scientific">Aplysia californica</name>
    <name type="common">California sea hare</name>
    <dbReference type="NCBI Taxonomy" id="6500"/>
    <lineage>
        <taxon>Eukaryota</taxon>
        <taxon>Metazoa</taxon>
        <taxon>Spiralia</taxon>
        <taxon>Lophotrochozoa</taxon>
        <taxon>Mollusca</taxon>
        <taxon>Gastropoda</taxon>
        <taxon>Heterobranchia</taxon>
        <taxon>Euthyneura</taxon>
        <taxon>Tectipleura</taxon>
        <taxon>Aplysiida</taxon>
        <taxon>Aplysioidea</taxon>
        <taxon>Aplysiidae</taxon>
        <taxon>Aplysia</taxon>
    </lineage>
</organism>
<proteinExistence type="inferred from homology"/>
<dbReference type="Proteomes" id="UP000694888">
    <property type="component" value="Unplaced"/>
</dbReference>
<comment type="similarity">
    <text evidence="1">Belongs to the UPF0489 family.</text>
</comment>
<gene>
    <name evidence="3" type="primary">LOC101859568</name>
</gene>
<keyword evidence="2" id="KW-1185">Reference proteome</keyword>
<dbReference type="GeneID" id="101859568"/>
<evidence type="ECO:0000256" key="1">
    <source>
        <dbReference type="ARBA" id="ARBA00007099"/>
    </source>
</evidence>
<accession>A0ABM0JNC4</accession>
<protein>
    <submittedName>
        <fullName evidence="3">UPF0489 protein C5orf22 homolog</fullName>
    </submittedName>
</protein>
<sequence>MKMLLVRRWQRWLRWMFTLLLVFLFWITARLVLFEVFNSPSDQVSNEKRLHSLWSPNPADEMWLPRVKTHRSDETPLVVVEEHYEVLKYWFQAAQFDFIPKSKNMLIHIDGHVDGAVPFNVDSIPWFRFPRSPQEVHNMMQRNDMFIISAVLTGFIDHVIWIWPDWDKESHEGPETDHMIIDFQMGYTKPLALCACWKVRSSEGGTVRQGMKQEDSLDWECRRHNDSEVDIEIGPLMKRSDCQIQGQGVLETLSESKAVTVLKAMEEHDRLGGLILDIDEDYFGCWSDMIPFSEAGIVQEKVDMISELVSDFLCAFSPRQEQDADHYYTAIINLIISLKLKSCDVDRPPGEKRCLKDVDISNYLIENVPNILEFLFSHKKQHVLCAQEEKLNGLRLQSLLAVLTNFSVDQLKSLSKVGICFSTSPSSIHFPVSGILHVCHGDNTPEKTEVTFSLPENKDVIAQTKTLKKILSSIFRKPDVISVCRSIRDGYTPKEYFRMIESAVLTSVSAVYRSVSLKSVHFDGNLLGGALGWPERKQSWNSKLTSFLKFDT</sequence>
<reference evidence="3" key="1">
    <citation type="submission" date="2025-08" db="UniProtKB">
        <authorList>
            <consortium name="RefSeq"/>
        </authorList>
    </citation>
    <scope>IDENTIFICATION</scope>
</reference>